<dbReference type="InterPro" id="IPR000873">
    <property type="entry name" value="AMP-dep_synth/lig_dom"/>
</dbReference>
<keyword evidence="2 6" id="KW-0436">Ligase</keyword>
<evidence type="ECO:0000256" key="4">
    <source>
        <dbReference type="SAM" id="Phobius"/>
    </source>
</evidence>
<comment type="similarity">
    <text evidence="1">Belongs to the ATP-dependent AMP-binding enzyme family.</text>
</comment>
<feature type="transmembrane region" description="Helical" evidence="4">
    <location>
        <begin position="77"/>
        <end position="96"/>
    </location>
</feature>
<dbReference type="Gene3D" id="3.40.50.12780">
    <property type="entry name" value="N-terminal domain of ligase-like"/>
    <property type="match status" value="1"/>
</dbReference>
<evidence type="ECO:0000256" key="3">
    <source>
        <dbReference type="SAM" id="MobiDB-lite"/>
    </source>
</evidence>
<dbReference type="GO" id="GO:0016874">
    <property type="term" value="F:ligase activity"/>
    <property type="evidence" value="ECO:0007669"/>
    <property type="project" value="UniProtKB-KW"/>
</dbReference>
<dbReference type="SUPFAM" id="SSF56801">
    <property type="entry name" value="Acetyl-CoA synthetase-like"/>
    <property type="match status" value="1"/>
</dbReference>
<dbReference type="PANTHER" id="PTHR22754:SF32">
    <property type="entry name" value="DISCO-INTERACTING PROTEIN 2"/>
    <property type="match status" value="1"/>
</dbReference>
<name>A0ABW1E4G0_9ACTN</name>
<protein>
    <submittedName>
        <fullName evidence="6">Fatty acyl-AMP ligase</fullName>
    </submittedName>
</protein>
<evidence type="ECO:0000313" key="7">
    <source>
        <dbReference type="Proteomes" id="UP001596180"/>
    </source>
</evidence>
<sequence>MVDISEARSVPELLRHHASSEPDREALRYLRDTTGTDGSPLTYGELDRAAAAVARRLSRSFDTGDRLLLLHSFGPDFIVGFLACLYAGMVAVPAPLPGRYRHERRRVLSIAHDSGAVAVLTDEASSTEIDEWMREEGLDGLFLIPTDWSAEEPGPFTPPAGLGHETLAMLQYTSGSTGEPKGVMVTHGNLLRNVGALSRAFGLDEHTNFGGWIPHFHDMGLIGLLLPSLFLRGKCVLMSPSSFIRRPHTWLKMIDDFDIMWSAAPDFAYELCCRRVTDEQLGELDLSCWRYAGNGSEPIHAGTITAFAERFAAAGFRTEALAPCYGLAESTVYVSGTPSARITAVDAQSLEDHKIAEAAPERPHRSLVSCGAPGDVDLRIVDPRTGNQLPAGAVGEIWLRGDSVAAGYWDNPSATDATFGGVINGVEGRYLRTGDLGALHEGELYVTGRIKEMITVHGRNVYPQDVEQELRAAHRELTGCVGAVFALSDTGPDPSLIVTHEVKAGIGADQLEALARDMKQTVAREMGMTASCIVLLRRGTVRRTTSGKIQRDTMRTLFQDGELKPLHTHWHMPRQRTEVRGSGSAQRLAEESTV</sequence>
<dbReference type="InterPro" id="IPR045851">
    <property type="entry name" value="AMP-bd_C_sf"/>
</dbReference>
<proteinExistence type="inferred from homology"/>
<evidence type="ECO:0000313" key="6">
    <source>
        <dbReference type="EMBL" id="MFC5855317.1"/>
    </source>
</evidence>
<dbReference type="EMBL" id="JBHSOA010000061">
    <property type="protein sequence ID" value="MFC5855317.1"/>
    <property type="molecule type" value="Genomic_DNA"/>
</dbReference>
<feature type="domain" description="AMP-dependent synthetase/ligase" evidence="5">
    <location>
        <begin position="15"/>
        <end position="409"/>
    </location>
</feature>
<dbReference type="Proteomes" id="UP001596180">
    <property type="component" value="Unassembled WGS sequence"/>
</dbReference>
<evidence type="ECO:0000259" key="5">
    <source>
        <dbReference type="Pfam" id="PF00501"/>
    </source>
</evidence>
<keyword evidence="4" id="KW-1133">Transmembrane helix</keyword>
<gene>
    <name evidence="6" type="ORF">ACFPZI_27110</name>
</gene>
<reference evidence="7" key="1">
    <citation type="journal article" date="2019" name="Int. J. Syst. Evol. Microbiol.">
        <title>The Global Catalogue of Microorganisms (GCM) 10K type strain sequencing project: providing services to taxonomists for standard genome sequencing and annotation.</title>
        <authorList>
            <consortium name="The Broad Institute Genomics Platform"/>
            <consortium name="The Broad Institute Genome Sequencing Center for Infectious Disease"/>
            <person name="Wu L."/>
            <person name="Ma J."/>
        </authorList>
    </citation>
    <scope>NUCLEOTIDE SEQUENCE [LARGE SCALE GENOMIC DNA]</scope>
    <source>
        <strain evidence="7">JCM 10411</strain>
    </source>
</reference>
<keyword evidence="7" id="KW-1185">Reference proteome</keyword>
<organism evidence="6 7">
    <name type="scientific">Streptomyces chlorus</name>
    <dbReference type="NCBI Taxonomy" id="887452"/>
    <lineage>
        <taxon>Bacteria</taxon>
        <taxon>Bacillati</taxon>
        <taxon>Actinomycetota</taxon>
        <taxon>Actinomycetes</taxon>
        <taxon>Kitasatosporales</taxon>
        <taxon>Streptomycetaceae</taxon>
        <taxon>Streptomyces</taxon>
    </lineage>
</organism>
<feature type="region of interest" description="Disordered" evidence="3">
    <location>
        <begin position="569"/>
        <end position="594"/>
    </location>
</feature>
<dbReference type="Pfam" id="PF00501">
    <property type="entry name" value="AMP-binding"/>
    <property type="match status" value="1"/>
</dbReference>
<dbReference type="PROSITE" id="PS00455">
    <property type="entry name" value="AMP_BINDING"/>
    <property type="match status" value="1"/>
</dbReference>
<keyword evidence="4" id="KW-0812">Transmembrane</keyword>
<dbReference type="RefSeq" id="WP_381368051.1">
    <property type="nucleotide sequence ID" value="NZ_JBHSOA010000061.1"/>
</dbReference>
<dbReference type="PANTHER" id="PTHR22754">
    <property type="entry name" value="DISCO-INTERACTING PROTEIN 2 DIP2 -RELATED"/>
    <property type="match status" value="1"/>
</dbReference>
<dbReference type="InterPro" id="IPR040097">
    <property type="entry name" value="FAAL/FAAC"/>
</dbReference>
<comment type="caution">
    <text evidence="6">The sequence shown here is derived from an EMBL/GenBank/DDBJ whole genome shotgun (WGS) entry which is preliminary data.</text>
</comment>
<evidence type="ECO:0000256" key="2">
    <source>
        <dbReference type="ARBA" id="ARBA00022598"/>
    </source>
</evidence>
<keyword evidence="4" id="KW-0472">Membrane</keyword>
<dbReference type="Gene3D" id="3.30.300.30">
    <property type="match status" value="1"/>
</dbReference>
<accession>A0ABW1E4G0</accession>
<dbReference type="InterPro" id="IPR020845">
    <property type="entry name" value="AMP-binding_CS"/>
</dbReference>
<evidence type="ECO:0000256" key="1">
    <source>
        <dbReference type="ARBA" id="ARBA00006432"/>
    </source>
</evidence>
<dbReference type="InterPro" id="IPR042099">
    <property type="entry name" value="ANL_N_sf"/>
</dbReference>
<dbReference type="CDD" id="cd05931">
    <property type="entry name" value="FAAL"/>
    <property type="match status" value="1"/>
</dbReference>